<comment type="caution">
    <text evidence="9">The sequence shown here is derived from an EMBL/GenBank/DDBJ whole genome shotgun (WGS) entry which is preliminary data.</text>
</comment>
<evidence type="ECO:0000256" key="5">
    <source>
        <dbReference type="ARBA" id="ARBA00022917"/>
    </source>
</evidence>
<dbReference type="GO" id="GO:0004483">
    <property type="term" value="F:methyltransferase cap1 activity"/>
    <property type="evidence" value="ECO:0007669"/>
    <property type="project" value="UniProtKB-EC"/>
</dbReference>
<dbReference type="Gene3D" id="1.10.510.10">
    <property type="entry name" value="Transferase(Phosphotransferase) domain 1"/>
    <property type="match status" value="1"/>
</dbReference>
<dbReference type="GO" id="GO:0006370">
    <property type="term" value="P:7-methylguanosine mRNA capping"/>
    <property type="evidence" value="ECO:0007669"/>
    <property type="project" value="InterPro"/>
</dbReference>
<dbReference type="InterPro" id="IPR025804">
    <property type="entry name" value="Pox/kineto_cap_MeTfrase"/>
</dbReference>
<keyword evidence="5" id="KW-0648">Protein biosynthesis</keyword>
<feature type="non-terminal residue" evidence="9">
    <location>
        <position position="1"/>
    </location>
</feature>
<proteinExistence type="predicted"/>
<dbReference type="GO" id="GO:0003746">
    <property type="term" value="F:translation elongation factor activity"/>
    <property type="evidence" value="ECO:0007669"/>
    <property type="project" value="UniProtKB-KW"/>
</dbReference>
<feature type="non-terminal residue" evidence="9">
    <location>
        <position position="291"/>
    </location>
</feature>
<name>A0A7J6TDQ0_PEROL</name>
<dbReference type="EC" id="2.1.1.57" evidence="2"/>
<dbReference type="Pfam" id="PF01358">
    <property type="entry name" value="PARP_regulatory"/>
    <property type="match status" value="1"/>
</dbReference>
<reference evidence="9 10" key="1">
    <citation type="submission" date="2020-04" db="EMBL/GenBank/DDBJ databases">
        <title>Perkinsus olseni comparative genomics.</title>
        <authorList>
            <person name="Bogema D.R."/>
        </authorList>
    </citation>
    <scope>NUCLEOTIDE SEQUENCE [LARGE SCALE GENOMIC DNA]</scope>
    <source>
        <strain evidence="9 10">ATCC PRA-207</strain>
    </source>
</reference>
<comment type="function">
    <text evidence="6">Displays methyltransferase, positive regulation of the poly(A) polymerase and transcription elongation activities. Involved in the modification of both mRNA ends and in intermediate and late gene positive transcription elongation. At the mRNAs 5' end, methylates the ribose 2' OH group of the first transcribed nucleotide, thereby producing a 2'-O-methylpurine cap. At the 3' end, functions as a processivity factor which stimulates the activity of the viral poly(A) polymerase OPG063 that creates mRNA's poly(A) tail. In the presence of OPG102, OPG063 does not dissociate from the RNA allowing tail elongation to around 250 adenylates.</text>
</comment>
<dbReference type="Proteomes" id="UP000553632">
    <property type="component" value="Unassembled WGS sequence"/>
</dbReference>
<comment type="subcellular location">
    <subcellularLocation>
        <location evidence="1">Virion</location>
    </subcellularLocation>
</comment>
<comment type="subunit">
    <text evidence="7">Interacts with poly(A) polymerase catalytic subunit OPG063. Interacts with OPG109 and OPG123; these interactions might help linking transcription to capping and polyadenylation.</text>
</comment>
<evidence type="ECO:0000256" key="8">
    <source>
        <dbReference type="SAM" id="MobiDB-lite"/>
    </source>
</evidence>
<evidence type="ECO:0000256" key="7">
    <source>
        <dbReference type="ARBA" id="ARBA00046511"/>
    </source>
</evidence>
<dbReference type="InterPro" id="IPR029063">
    <property type="entry name" value="SAM-dependent_MTases_sf"/>
</dbReference>
<accession>A0A7J6TDQ0</accession>
<evidence type="ECO:0000313" key="10">
    <source>
        <dbReference type="Proteomes" id="UP000553632"/>
    </source>
</evidence>
<evidence type="ECO:0000256" key="4">
    <source>
        <dbReference type="ARBA" id="ARBA00022768"/>
    </source>
</evidence>
<evidence type="ECO:0000256" key="3">
    <source>
        <dbReference type="ARBA" id="ARBA00015701"/>
    </source>
</evidence>
<organism evidence="9 10">
    <name type="scientific">Perkinsus olseni</name>
    <name type="common">Perkinsus atlanticus</name>
    <dbReference type="NCBI Taxonomy" id="32597"/>
    <lineage>
        <taxon>Eukaryota</taxon>
        <taxon>Sar</taxon>
        <taxon>Alveolata</taxon>
        <taxon>Perkinsozoa</taxon>
        <taxon>Perkinsea</taxon>
        <taxon>Perkinsida</taxon>
        <taxon>Perkinsidae</taxon>
        <taxon>Perkinsus</taxon>
    </lineage>
</organism>
<gene>
    <name evidence="9" type="ORF">FOZ63_010327</name>
</gene>
<dbReference type="AlphaFoldDB" id="A0A7J6TDQ0"/>
<dbReference type="PROSITE" id="PS51612">
    <property type="entry name" value="SAM_MT_2O_PK"/>
    <property type="match status" value="1"/>
</dbReference>
<dbReference type="InterPro" id="IPR011009">
    <property type="entry name" value="Kinase-like_dom_sf"/>
</dbReference>
<keyword evidence="10" id="KW-1185">Reference proteome</keyword>
<keyword evidence="4" id="KW-0251">Elongation factor</keyword>
<dbReference type="InterPro" id="IPR000176">
    <property type="entry name" value="mRNA_MeTrfase-like"/>
</dbReference>
<dbReference type="EMBL" id="JABANO010011702">
    <property type="protein sequence ID" value="KAF4743041.1"/>
    <property type="molecule type" value="Genomic_DNA"/>
</dbReference>
<evidence type="ECO:0000313" key="9">
    <source>
        <dbReference type="EMBL" id="KAF4743041.1"/>
    </source>
</evidence>
<evidence type="ECO:0000256" key="6">
    <source>
        <dbReference type="ARBA" id="ARBA00034661"/>
    </source>
</evidence>
<dbReference type="Gene3D" id="3.40.50.150">
    <property type="entry name" value="Vaccinia Virus protein VP39"/>
    <property type="match status" value="1"/>
</dbReference>
<dbReference type="SUPFAM" id="SSF53335">
    <property type="entry name" value="S-adenosyl-L-methionine-dependent methyltransferases"/>
    <property type="match status" value="1"/>
</dbReference>
<feature type="region of interest" description="Disordered" evidence="8">
    <location>
        <begin position="105"/>
        <end position="130"/>
    </location>
</feature>
<sequence length="291" mass="32904">LSDSDPNKRWFENKTKQFVDLVEQMTNLNPKHRITPEEALAHPFIVEPFERSEGRALKQIAAVSLRSCPISTSRGKPSRSWFLSWATLNSCAAFEVGSVGCVMGRRSSEGKKRPTVAEGESSSSKNLMYKSDDRGSWEPDFAEAAQHARDCIQGNPHCGQRLTDPLCRYLDSLPASGLHPEFRREIDLTKRRVYHRRENEDKSTLHWGQRKLLLAELEFLMAYGSNAAALVVYVGAGPGDHIPVLIRLVNAYRHYHGRQPLSFELFDTTPFAEPLRRMAAEDPGSLRLIQE</sequence>
<protein>
    <recommendedName>
        <fullName evidence="3">Cap-specific mRNA (nucleoside-2'-O-)-methyltransferase</fullName>
        <ecNumber evidence="2">2.1.1.57</ecNumber>
    </recommendedName>
</protein>
<evidence type="ECO:0000256" key="2">
    <source>
        <dbReference type="ARBA" id="ARBA00011923"/>
    </source>
</evidence>
<evidence type="ECO:0000256" key="1">
    <source>
        <dbReference type="ARBA" id="ARBA00004328"/>
    </source>
</evidence>
<dbReference type="SUPFAM" id="SSF56112">
    <property type="entry name" value="Protein kinase-like (PK-like)"/>
    <property type="match status" value="1"/>
</dbReference>